<dbReference type="Proteomes" id="UP001303046">
    <property type="component" value="Unassembled WGS sequence"/>
</dbReference>
<sequence>MWFNPSFDFVAYAPTSSYEEVEAFYMDLEKFYREQLSTYTFPKDILTAALDTYRCSPRHFQVPGHVSAQSNINAGPGRSLAMRIPSQSASMKLRETLPVLLPQKKFAFASAETKSACDSVFVVLEGSCVVNCNKTAITSGRRDRRSLKRQILDGLAPQRWGLILEELLGCLFDVADLEVLPF</sequence>
<evidence type="ECO:0008006" key="3">
    <source>
        <dbReference type="Google" id="ProtNLM"/>
    </source>
</evidence>
<name>A0ABR1CMT5_NECAM</name>
<keyword evidence="2" id="KW-1185">Reference proteome</keyword>
<dbReference type="EMBL" id="JAVFWL010000003">
    <property type="protein sequence ID" value="KAK6739659.1"/>
    <property type="molecule type" value="Genomic_DNA"/>
</dbReference>
<organism evidence="1 2">
    <name type="scientific">Necator americanus</name>
    <name type="common">Human hookworm</name>
    <dbReference type="NCBI Taxonomy" id="51031"/>
    <lineage>
        <taxon>Eukaryota</taxon>
        <taxon>Metazoa</taxon>
        <taxon>Ecdysozoa</taxon>
        <taxon>Nematoda</taxon>
        <taxon>Chromadorea</taxon>
        <taxon>Rhabditida</taxon>
        <taxon>Rhabditina</taxon>
        <taxon>Rhabditomorpha</taxon>
        <taxon>Strongyloidea</taxon>
        <taxon>Ancylostomatidae</taxon>
        <taxon>Bunostominae</taxon>
        <taxon>Necator</taxon>
    </lineage>
</organism>
<evidence type="ECO:0000313" key="2">
    <source>
        <dbReference type="Proteomes" id="UP001303046"/>
    </source>
</evidence>
<evidence type="ECO:0000313" key="1">
    <source>
        <dbReference type="EMBL" id="KAK6739659.1"/>
    </source>
</evidence>
<comment type="caution">
    <text evidence="1">The sequence shown here is derived from an EMBL/GenBank/DDBJ whole genome shotgun (WGS) entry which is preliminary data.</text>
</comment>
<gene>
    <name evidence="1" type="primary">Necator_chrIII.g9028</name>
    <name evidence="1" type="ORF">RB195_008263</name>
</gene>
<accession>A0ABR1CMT5</accession>
<proteinExistence type="predicted"/>
<reference evidence="1 2" key="1">
    <citation type="submission" date="2023-08" db="EMBL/GenBank/DDBJ databases">
        <title>A Necator americanus chromosomal reference genome.</title>
        <authorList>
            <person name="Ilik V."/>
            <person name="Petrzelkova K.J."/>
            <person name="Pardy F."/>
            <person name="Fuh T."/>
            <person name="Niatou-Singa F.S."/>
            <person name="Gouil Q."/>
            <person name="Baker L."/>
            <person name="Ritchie M.E."/>
            <person name="Jex A.R."/>
            <person name="Gazzola D."/>
            <person name="Li H."/>
            <person name="Toshio Fujiwara R."/>
            <person name="Zhan B."/>
            <person name="Aroian R.V."/>
            <person name="Pafco B."/>
            <person name="Schwarz E.M."/>
        </authorList>
    </citation>
    <scope>NUCLEOTIDE SEQUENCE [LARGE SCALE GENOMIC DNA]</scope>
    <source>
        <strain evidence="1 2">Aroian</strain>
        <tissue evidence="1">Whole animal</tissue>
    </source>
</reference>
<protein>
    <recommendedName>
        <fullName evidence="3">Cyclic nucleotide-binding domain-containing protein</fullName>
    </recommendedName>
</protein>